<dbReference type="InterPro" id="IPR000086">
    <property type="entry name" value="NUDIX_hydrolase_dom"/>
</dbReference>
<dbReference type="RefSeq" id="WP_264814047.1">
    <property type="nucleotide sequence ID" value="NZ_BAPV01000002.1"/>
</dbReference>
<evidence type="ECO:0000256" key="7">
    <source>
        <dbReference type="ARBA" id="ARBA00032162"/>
    </source>
</evidence>
<dbReference type="Pfam" id="PF00293">
    <property type="entry name" value="NUDIX"/>
    <property type="match status" value="1"/>
</dbReference>
<comment type="caution">
    <text evidence="10">The sequence shown here is derived from an EMBL/GenBank/DDBJ whole genome shotgun (WGS) entry which is preliminary data.</text>
</comment>
<dbReference type="CDD" id="cd24157">
    <property type="entry name" value="NUDIX_GDPMK"/>
    <property type="match status" value="1"/>
</dbReference>
<dbReference type="InterPro" id="IPR015797">
    <property type="entry name" value="NUDIX_hydrolase-like_dom_sf"/>
</dbReference>
<organism evidence="10 11">
    <name type="scientific">Asaia krungthepensis NRIC 0535</name>
    <dbReference type="NCBI Taxonomy" id="1307925"/>
    <lineage>
        <taxon>Bacteria</taxon>
        <taxon>Pseudomonadati</taxon>
        <taxon>Pseudomonadota</taxon>
        <taxon>Alphaproteobacteria</taxon>
        <taxon>Acetobacterales</taxon>
        <taxon>Acetobacteraceae</taxon>
        <taxon>Asaia</taxon>
    </lineage>
</organism>
<comment type="subunit">
    <text evidence="4">Homodimer.</text>
</comment>
<keyword evidence="6 10" id="KW-0378">Hydrolase</keyword>
<accession>A0ABQ0PWH4</accession>
<evidence type="ECO:0000256" key="8">
    <source>
        <dbReference type="ARBA" id="ARBA00032272"/>
    </source>
</evidence>
<dbReference type="GO" id="GO:0016787">
    <property type="term" value="F:hydrolase activity"/>
    <property type="evidence" value="ECO:0007669"/>
    <property type="project" value="UniProtKB-KW"/>
</dbReference>
<dbReference type="SUPFAM" id="SSF55811">
    <property type="entry name" value="Nudix"/>
    <property type="match status" value="1"/>
</dbReference>
<comment type="cofactor">
    <cofactor evidence="2">
        <name>Mg(2+)</name>
        <dbReference type="ChEBI" id="CHEBI:18420"/>
    </cofactor>
</comment>
<proteinExistence type="inferred from homology"/>
<evidence type="ECO:0000256" key="4">
    <source>
        <dbReference type="ARBA" id="ARBA00011738"/>
    </source>
</evidence>
<comment type="catalytic activity">
    <reaction evidence="1">
        <text>GDP-alpha-D-mannose + H2O = alpha-D-mannose 1-phosphate + GMP + 2 H(+)</text>
        <dbReference type="Rhea" id="RHEA:27978"/>
        <dbReference type="ChEBI" id="CHEBI:15377"/>
        <dbReference type="ChEBI" id="CHEBI:15378"/>
        <dbReference type="ChEBI" id="CHEBI:57527"/>
        <dbReference type="ChEBI" id="CHEBI:58115"/>
        <dbReference type="ChEBI" id="CHEBI:58409"/>
    </reaction>
</comment>
<evidence type="ECO:0000256" key="2">
    <source>
        <dbReference type="ARBA" id="ARBA00001946"/>
    </source>
</evidence>
<evidence type="ECO:0000313" key="10">
    <source>
        <dbReference type="EMBL" id="GBQ83362.1"/>
    </source>
</evidence>
<dbReference type="NCBIfam" id="TIGR00052">
    <property type="entry name" value="nudix-type nucleoside diphosphatase, YffH/AdpP family"/>
    <property type="match status" value="1"/>
</dbReference>
<dbReference type="EMBL" id="BAPV01000002">
    <property type="protein sequence ID" value="GBQ83362.1"/>
    <property type="molecule type" value="Genomic_DNA"/>
</dbReference>
<dbReference type="Proteomes" id="UP001062776">
    <property type="component" value="Unassembled WGS sequence"/>
</dbReference>
<dbReference type="PANTHER" id="PTHR11839:SF18">
    <property type="entry name" value="NUDIX HYDROLASE DOMAIN-CONTAINING PROTEIN"/>
    <property type="match status" value="1"/>
</dbReference>
<protein>
    <recommendedName>
        <fullName evidence="5">GDP-mannose pyrophosphatase</fullName>
    </recommendedName>
    <alternativeName>
        <fullName evidence="7">GDP-mannose hydrolase</fullName>
    </alternativeName>
    <alternativeName>
        <fullName evidence="8">GDPMK</fullName>
    </alternativeName>
</protein>
<evidence type="ECO:0000256" key="1">
    <source>
        <dbReference type="ARBA" id="ARBA00000847"/>
    </source>
</evidence>
<dbReference type="InterPro" id="IPR004385">
    <property type="entry name" value="NDP_pyrophosphatase"/>
</dbReference>
<sequence>MTDEKGPGSPGEPERVTIGQTRLLANDWGVLTKYTITYQRRDGVAQQLTRETYDRGDGAAILLINVATHTVLLTRQFRLPAYVSGHRDDLIEVCGGMLDDHDPAAAIRREVEEEMGVTIDAVRKIGCYYMSPGSVTERIHFFIGAYDSSMRRAAGGGLQEEGEEIEVLELDFDEALAMVDDGRIIDAKTIMLLQHAALKNLFDRD</sequence>
<evidence type="ECO:0000259" key="9">
    <source>
        <dbReference type="PROSITE" id="PS51462"/>
    </source>
</evidence>
<evidence type="ECO:0000256" key="3">
    <source>
        <dbReference type="ARBA" id="ARBA00007275"/>
    </source>
</evidence>
<keyword evidence="11" id="KW-1185">Reference proteome</keyword>
<evidence type="ECO:0000313" key="11">
    <source>
        <dbReference type="Proteomes" id="UP001062776"/>
    </source>
</evidence>
<dbReference type="PANTHER" id="PTHR11839">
    <property type="entry name" value="UDP/ADP-SUGAR PYROPHOSPHATASE"/>
    <property type="match status" value="1"/>
</dbReference>
<reference evidence="10" key="1">
    <citation type="submission" date="2013-04" db="EMBL/GenBank/DDBJ databases">
        <title>The genome sequencing project of 58 acetic acid bacteria.</title>
        <authorList>
            <person name="Okamoto-Kainuma A."/>
            <person name="Ishikawa M."/>
            <person name="Umino S."/>
            <person name="Koizumi Y."/>
            <person name="Shiwa Y."/>
            <person name="Yoshikawa H."/>
            <person name="Matsutani M."/>
            <person name="Matsushita K."/>
        </authorList>
    </citation>
    <scope>NUCLEOTIDE SEQUENCE</scope>
    <source>
        <strain evidence="10">NRIC 0535</strain>
    </source>
</reference>
<feature type="domain" description="Nudix hydrolase" evidence="9">
    <location>
        <begin position="54"/>
        <end position="192"/>
    </location>
</feature>
<evidence type="ECO:0000256" key="6">
    <source>
        <dbReference type="ARBA" id="ARBA00022801"/>
    </source>
</evidence>
<name>A0ABQ0PWH4_9PROT</name>
<evidence type="ECO:0000256" key="5">
    <source>
        <dbReference type="ARBA" id="ARBA00016377"/>
    </source>
</evidence>
<dbReference type="Gene3D" id="3.90.79.10">
    <property type="entry name" value="Nucleoside Triphosphate Pyrophosphohydrolase"/>
    <property type="match status" value="1"/>
</dbReference>
<dbReference type="PROSITE" id="PS51462">
    <property type="entry name" value="NUDIX"/>
    <property type="match status" value="1"/>
</dbReference>
<gene>
    <name evidence="10" type="ORF">AA0535_0229</name>
</gene>
<comment type="similarity">
    <text evidence="3">Belongs to the Nudix hydrolase family. NudK subfamily.</text>
</comment>